<evidence type="ECO:0000256" key="1">
    <source>
        <dbReference type="SAM" id="MobiDB-lite"/>
    </source>
</evidence>
<protein>
    <submittedName>
        <fullName evidence="2">Uncharacterized protein</fullName>
    </submittedName>
</protein>
<feature type="compositionally biased region" description="Basic residues" evidence="1">
    <location>
        <begin position="1"/>
        <end position="16"/>
    </location>
</feature>
<sequence length="69" mass="7793">MAAHKKKGAGARKRLSRGGTIHMDGEKPSELLAHFARLTTKQRQIMFDQVTAASRINCKSFLENRVRIK</sequence>
<gene>
    <name evidence="2" type="ORF">GCK32_015748</name>
</gene>
<dbReference type="AlphaFoldDB" id="A0AAN8F851"/>
<feature type="region of interest" description="Disordered" evidence="1">
    <location>
        <begin position="1"/>
        <end position="25"/>
    </location>
</feature>
<proteinExistence type="predicted"/>
<dbReference type="Proteomes" id="UP001331761">
    <property type="component" value="Unassembled WGS sequence"/>
</dbReference>
<accession>A0AAN8F851</accession>
<evidence type="ECO:0000313" key="2">
    <source>
        <dbReference type="EMBL" id="KAK5972200.1"/>
    </source>
</evidence>
<reference evidence="2 3" key="1">
    <citation type="submission" date="2019-10" db="EMBL/GenBank/DDBJ databases">
        <title>Assembly and Annotation for the nematode Trichostrongylus colubriformis.</title>
        <authorList>
            <person name="Martin J."/>
        </authorList>
    </citation>
    <scope>NUCLEOTIDE SEQUENCE [LARGE SCALE GENOMIC DNA]</scope>
    <source>
        <strain evidence="2">G859</strain>
        <tissue evidence="2">Whole worm</tissue>
    </source>
</reference>
<name>A0AAN8F851_TRICO</name>
<feature type="non-terminal residue" evidence="2">
    <location>
        <position position="69"/>
    </location>
</feature>
<dbReference type="EMBL" id="WIXE01016881">
    <property type="protein sequence ID" value="KAK5972200.1"/>
    <property type="molecule type" value="Genomic_DNA"/>
</dbReference>
<comment type="caution">
    <text evidence="2">The sequence shown here is derived from an EMBL/GenBank/DDBJ whole genome shotgun (WGS) entry which is preliminary data.</text>
</comment>
<keyword evidence="3" id="KW-1185">Reference proteome</keyword>
<evidence type="ECO:0000313" key="3">
    <source>
        <dbReference type="Proteomes" id="UP001331761"/>
    </source>
</evidence>
<organism evidence="2 3">
    <name type="scientific">Trichostrongylus colubriformis</name>
    <name type="common">Black scour worm</name>
    <dbReference type="NCBI Taxonomy" id="6319"/>
    <lineage>
        <taxon>Eukaryota</taxon>
        <taxon>Metazoa</taxon>
        <taxon>Ecdysozoa</taxon>
        <taxon>Nematoda</taxon>
        <taxon>Chromadorea</taxon>
        <taxon>Rhabditida</taxon>
        <taxon>Rhabditina</taxon>
        <taxon>Rhabditomorpha</taxon>
        <taxon>Strongyloidea</taxon>
        <taxon>Trichostrongylidae</taxon>
        <taxon>Trichostrongylus</taxon>
    </lineage>
</organism>